<gene>
    <name evidence="1" type="ORF">BDP27DRAFT_1435150</name>
</gene>
<accession>A0A9P5P592</accession>
<name>A0A9P5P592_9AGAR</name>
<organism evidence="1 2">
    <name type="scientific">Rhodocollybia butyracea</name>
    <dbReference type="NCBI Taxonomy" id="206335"/>
    <lineage>
        <taxon>Eukaryota</taxon>
        <taxon>Fungi</taxon>
        <taxon>Dikarya</taxon>
        <taxon>Basidiomycota</taxon>
        <taxon>Agaricomycotina</taxon>
        <taxon>Agaricomycetes</taxon>
        <taxon>Agaricomycetidae</taxon>
        <taxon>Agaricales</taxon>
        <taxon>Marasmiineae</taxon>
        <taxon>Omphalotaceae</taxon>
        <taxon>Rhodocollybia</taxon>
    </lineage>
</organism>
<protein>
    <submittedName>
        <fullName evidence="1">Uncharacterized protein</fullName>
    </submittedName>
</protein>
<proteinExistence type="predicted"/>
<comment type="caution">
    <text evidence="1">The sequence shown here is derived from an EMBL/GenBank/DDBJ whole genome shotgun (WGS) entry which is preliminary data.</text>
</comment>
<dbReference type="AlphaFoldDB" id="A0A9P5P592"/>
<sequence length="101" mass="11164">MLPFVASLILEIPPEIIERRFTVKWTASADDQPFTLRLATKNPNALYENLGGPFDPFASDSAMVLIHDGFSPFGVPFVIEAIGGDRVEDTSKPFEVLPIEE</sequence>
<reference evidence="1" key="1">
    <citation type="submission" date="2020-11" db="EMBL/GenBank/DDBJ databases">
        <authorList>
            <consortium name="DOE Joint Genome Institute"/>
            <person name="Ahrendt S."/>
            <person name="Riley R."/>
            <person name="Andreopoulos W."/>
            <person name="Labutti K."/>
            <person name="Pangilinan J."/>
            <person name="Ruiz-Duenas F.J."/>
            <person name="Barrasa J.M."/>
            <person name="Sanchez-Garcia M."/>
            <person name="Camarero S."/>
            <person name="Miyauchi S."/>
            <person name="Serrano A."/>
            <person name="Linde D."/>
            <person name="Babiker R."/>
            <person name="Drula E."/>
            <person name="Ayuso-Fernandez I."/>
            <person name="Pacheco R."/>
            <person name="Padilla G."/>
            <person name="Ferreira P."/>
            <person name="Barriuso J."/>
            <person name="Kellner H."/>
            <person name="Castanera R."/>
            <person name="Alfaro M."/>
            <person name="Ramirez L."/>
            <person name="Pisabarro A.G."/>
            <person name="Kuo A."/>
            <person name="Tritt A."/>
            <person name="Lipzen A."/>
            <person name="He G."/>
            <person name="Yan M."/>
            <person name="Ng V."/>
            <person name="Cullen D."/>
            <person name="Martin F."/>
            <person name="Rosso M.-N."/>
            <person name="Henrissat B."/>
            <person name="Hibbett D."/>
            <person name="Martinez A.T."/>
            <person name="Grigoriev I.V."/>
        </authorList>
    </citation>
    <scope>NUCLEOTIDE SEQUENCE</scope>
    <source>
        <strain evidence="1">AH 40177</strain>
    </source>
</reference>
<dbReference type="Proteomes" id="UP000772434">
    <property type="component" value="Unassembled WGS sequence"/>
</dbReference>
<keyword evidence="2" id="KW-1185">Reference proteome</keyword>
<evidence type="ECO:0000313" key="1">
    <source>
        <dbReference type="EMBL" id="KAF9040353.1"/>
    </source>
</evidence>
<dbReference type="EMBL" id="JADNRY010000559">
    <property type="protein sequence ID" value="KAF9040353.1"/>
    <property type="molecule type" value="Genomic_DNA"/>
</dbReference>
<evidence type="ECO:0000313" key="2">
    <source>
        <dbReference type="Proteomes" id="UP000772434"/>
    </source>
</evidence>